<evidence type="ECO:0000313" key="7">
    <source>
        <dbReference type="Proteomes" id="UP001384579"/>
    </source>
</evidence>
<name>A0ABU8YM03_9CYAN</name>
<dbReference type="InterPro" id="IPR004294">
    <property type="entry name" value="Carotenoid_Oase"/>
</dbReference>
<accession>A0ABU8YM03</accession>
<comment type="similarity">
    <text evidence="2">Belongs to the carotenoid oxygenase family.</text>
</comment>
<dbReference type="EMBL" id="JBBLXS010000109">
    <property type="protein sequence ID" value="MEK0185296.1"/>
    <property type="molecule type" value="Genomic_DNA"/>
</dbReference>
<evidence type="ECO:0000256" key="5">
    <source>
        <dbReference type="ARBA" id="ARBA00023004"/>
    </source>
</evidence>
<dbReference type="Pfam" id="PF03055">
    <property type="entry name" value="RPE65"/>
    <property type="match status" value="2"/>
</dbReference>
<dbReference type="RefSeq" id="WP_340523323.1">
    <property type="nucleotide sequence ID" value="NZ_JBBLXS010000109.1"/>
</dbReference>
<dbReference type="PANTHER" id="PTHR10543:SF89">
    <property type="entry name" value="CAROTENOID 9,10(9',10')-CLEAVAGE DIOXYGENASE 1"/>
    <property type="match status" value="1"/>
</dbReference>
<evidence type="ECO:0000256" key="1">
    <source>
        <dbReference type="ARBA" id="ARBA00001954"/>
    </source>
</evidence>
<protein>
    <submittedName>
        <fullName evidence="6">Carotenoid oxygenase family protein</fullName>
    </submittedName>
</protein>
<keyword evidence="3" id="KW-0479">Metal-binding</keyword>
<proteinExistence type="inferred from homology"/>
<evidence type="ECO:0000256" key="2">
    <source>
        <dbReference type="ARBA" id="ARBA00006787"/>
    </source>
</evidence>
<sequence length="746" mass="84631">MNQKIEAVSGVFPRSVLSASRAEFGDEKETQKSKQPAIKLLVKDEGKIPEDLQGHVFIIGPVGSVNSPTQPGTEIVFPARDGSTALYNGDGMVYRLDFNDIAAGVNFSSALMKTSCYYADIATFRKKKLKFYNLGILRFSEKLGARNQLNTAFLPMKFSEEEGYRLLATWDIGRPYEIDPETLEVITPVGSNSEWRAMNPLMADLPFQPPFPFPLVQGSAHPCFDFHTKEMFTVNTGRSLTTFISQLRPVIYGVLDTISLIKPHPPEDIIIQQPREAEEEKQATSENIFDKISGFFRNLIFAIYNLFQAFNPFSNFTYLVRWDGKGNLQRWQLVKTNGCPVKIEQSLHQFAITEDYIILIDTAFKMLIEEILPAGSGKKYKSVEKFLRNLIDRQQLADNRVYIIRRDALKPDKKKVRVQKAIIPRGTNHFIADYKNPNQEITLHMANMGTWDAAEWIRDIDESVLTSSEIDNLEKLYGVISGPTDISRLGCHIVNGETGELIRSDLTALYEDCSPNTSEEEPEFKKEGNGYSQYTWGPALFTCADTSKPLQDIYWSCLGCWPELLTKHGLKLYKNYKYRDVPEDEVIHLTKEGIKSNLLRLHIQPLTSVSESESRLEIQDVYQFPSNSFGTSPQFVPRAGGTGDSTDGYLVCVVHHGTDEETDNGNEIWIFDAANLKQGPVCQLWHPQLKLGFTVHTAWLPKIAKRTATYKIPVEQDYQDLVAQQPAEIQELFEKEIYPHFKSKNP</sequence>
<organism evidence="6 7">
    <name type="scientific">Microcoleus anatoxicus PTRS2</name>
    <dbReference type="NCBI Taxonomy" id="2705321"/>
    <lineage>
        <taxon>Bacteria</taxon>
        <taxon>Bacillati</taxon>
        <taxon>Cyanobacteriota</taxon>
        <taxon>Cyanophyceae</taxon>
        <taxon>Oscillatoriophycideae</taxon>
        <taxon>Oscillatoriales</taxon>
        <taxon>Microcoleaceae</taxon>
        <taxon>Microcoleus</taxon>
        <taxon>Microcoleus anatoxicus</taxon>
    </lineage>
</organism>
<keyword evidence="7" id="KW-1185">Reference proteome</keyword>
<dbReference type="PANTHER" id="PTHR10543">
    <property type="entry name" value="BETA-CAROTENE DIOXYGENASE"/>
    <property type="match status" value="1"/>
</dbReference>
<evidence type="ECO:0000256" key="4">
    <source>
        <dbReference type="ARBA" id="ARBA00023002"/>
    </source>
</evidence>
<keyword evidence="4" id="KW-0560">Oxidoreductase</keyword>
<gene>
    <name evidence="6" type="ORF">WMG39_10530</name>
</gene>
<reference evidence="6 7" key="1">
    <citation type="journal article" date="2020" name="Harmful Algae">
        <title>Molecular and morphological characterization of a novel dihydroanatoxin-a producing Microcoleus species (cyanobacteria) from the Russian River, California, USA.</title>
        <authorList>
            <person name="Conklin K.Y."/>
            <person name="Stancheva R."/>
            <person name="Otten T.G."/>
            <person name="Fadness R."/>
            <person name="Boyer G.L."/>
            <person name="Read B."/>
            <person name="Zhang X."/>
            <person name="Sheath R.G."/>
        </authorList>
    </citation>
    <scope>NUCLEOTIDE SEQUENCE [LARGE SCALE GENOMIC DNA]</scope>
    <source>
        <strain evidence="6 7">PTRS2</strain>
    </source>
</reference>
<dbReference type="Proteomes" id="UP001384579">
    <property type="component" value="Unassembled WGS sequence"/>
</dbReference>
<keyword evidence="5" id="KW-0408">Iron</keyword>
<comment type="cofactor">
    <cofactor evidence="1">
        <name>Fe(2+)</name>
        <dbReference type="ChEBI" id="CHEBI:29033"/>
    </cofactor>
</comment>
<evidence type="ECO:0000256" key="3">
    <source>
        <dbReference type="ARBA" id="ARBA00022723"/>
    </source>
</evidence>
<evidence type="ECO:0000313" key="6">
    <source>
        <dbReference type="EMBL" id="MEK0185296.1"/>
    </source>
</evidence>
<comment type="caution">
    <text evidence="6">The sequence shown here is derived from an EMBL/GenBank/DDBJ whole genome shotgun (WGS) entry which is preliminary data.</text>
</comment>